<name>A0AAV5WAZ3_9BILA</name>
<dbReference type="Proteomes" id="UP001432322">
    <property type="component" value="Unassembled WGS sequence"/>
</dbReference>
<dbReference type="EMBL" id="BTSY01000005">
    <property type="protein sequence ID" value="GMT27863.1"/>
    <property type="molecule type" value="Genomic_DNA"/>
</dbReference>
<proteinExistence type="predicted"/>
<keyword evidence="2" id="KW-1185">Reference proteome</keyword>
<comment type="caution">
    <text evidence="1">The sequence shown here is derived from an EMBL/GenBank/DDBJ whole genome shotgun (WGS) entry which is preliminary data.</text>
</comment>
<accession>A0AAV5WAZ3</accession>
<protein>
    <submittedName>
        <fullName evidence="1">Uncharacterized protein</fullName>
    </submittedName>
</protein>
<evidence type="ECO:0000313" key="2">
    <source>
        <dbReference type="Proteomes" id="UP001432322"/>
    </source>
</evidence>
<dbReference type="AlphaFoldDB" id="A0AAV5WAZ3"/>
<reference evidence="1" key="1">
    <citation type="submission" date="2023-10" db="EMBL/GenBank/DDBJ databases">
        <title>Genome assembly of Pristionchus species.</title>
        <authorList>
            <person name="Yoshida K."/>
            <person name="Sommer R.J."/>
        </authorList>
    </citation>
    <scope>NUCLEOTIDE SEQUENCE</scope>
    <source>
        <strain evidence="1">RS5133</strain>
    </source>
</reference>
<organism evidence="1 2">
    <name type="scientific">Pristionchus fissidentatus</name>
    <dbReference type="NCBI Taxonomy" id="1538716"/>
    <lineage>
        <taxon>Eukaryota</taxon>
        <taxon>Metazoa</taxon>
        <taxon>Ecdysozoa</taxon>
        <taxon>Nematoda</taxon>
        <taxon>Chromadorea</taxon>
        <taxon>Rhabditida</taxon>
        <taxon>Rhabditina</taxon>
        <taxon>Diplogasteromorpha</taxon>
        <taxon>Diplogasteroidea</taxon>
        <taxon>Neodiplogasteridae</taxon>
        <taxon>Pristionchus</taxon>
    </lineage>
</organism>
<gene>
    <name evidence="1" type="ORF">PFISCL1PPCAC_19160</name>
</gene>
<sequence length="231" mass="26935">LISHIFSFVRHEDRISLRVNERLDEIELNGRYYNESIIVGLNSVQFIDYNGNSLELAIEGEEGKRAIEELKRVAKNTTYDEVECKDEEDVNPDVTARVEEMFSILCNIKAREFRLMANQIKDDSSLLATLKYKNEVTIKYIITGITAEGLLSLYQKIRNGEVDAKFVILCVSEEVWEGFLDLAKEEKFQNRLIKKRRRLQLYLLAQGKFPAPLDYERHLSRWSACDDFSIR</sequence>
<feature type="non-terminal residue" evidence="1">
    <location>
        <position position="1"/>
    </location>
</feature>
<evidence type="ECO:0000313" key="1">
    <source>
        <dbReference type="EMBL" id="GMT27863.1"/>
    </source>
</evidence>